<dbReference type="Proteomes" id="UP000636960">
    <property type="component" value="Unassembled WGS sequence"/>
</dbReference>
<proteinExistence type="predicted"/>
<dbReference type="RefSeq" id="WP_203780836.1">
    <property type="nucleotide sequence ID" value="NZ_BOMV01000013.1"/>
</dbReference>
<keyword evidence="1" id="KW-0812">Transmembrane</keyword>
<dbReference type="EMBL" id="BOMV01000013">
    <property type="protein sequence ID" value="GIE94534.1"/>
    <property type="molecule type" value="Genomic_DNA"/>
</dbReference>
<dbReference type="AlphaFoldDB" id="A0A919JWG6"/>
<gene>
    <name evidence="2" type="ORF">Ari01nite_19990</name>
</gene>
<evidence type="ECO:0000256" key="1">
    <source>
        <dbReference type="SAM" id="Phobius"/>
    </source>
</evidence>
<organism evidence="2 3">
    <name type="scientific">Paractinoplanes rishiriensis</name>
    <dbReference type="NCBI Taxonomy" id="1050105"/>
    <lineage>
        <taxon>Bacteria</taxon>
        <taxon>Bacillati</taxon>
        <taxon>Actinomycetota</taxon>
        <taxon>Actinomycetes</taxon>
        <taxon>Micromonosporales</taxon>
        <taxon>Micromonosporaceae</taxon>
        <taxon>Paractinoplanes</taxon>
    </lineage>
</organism>
<feature type="transmembrane region" description="Helical" evidence="1">
    <location>
        <begin position="34"/>
        <end position="52"/>
    </location>
</feature>
<evidence type="ECO:0000313" key="2">
    <source>
        <dbReference type="EMBL" id="GIE94534.1"/>
    </source>
</evidence>
<keyword evidence="1" id="KW-1133">Transmembrane helix</keyword>
<name>A0A919JWG6_9ACTN</name>
<evidence type="ECO:0000313" key="3">
    <source>
        <dbReference type="Proteomes" id="UP000636960"/>
    </source>
</evidence>
<feature type="transmembrane region" description="Helical" evidence="1">
    <location>
        <begin position="6"/>
        <end position="22"/>
    </location>
</feature>
<reference evidence="2" key="1">
    <citation type="submission" date="2021-01" db="EMBL/GenBank/DDBJ databases">
        <title>Whole genome shotgun sequence of Actinoplanes rishiriensis NBRC 108556.</title>
        <authorList>
            <person name="Komaki H."/>
            <person name="Tamura T."/>
        </authorList>
    </citation>
    <scope>NUCLEOTIDE SEQUENCE</scope>
    <source>
        <strain evidence="2">NBRC 108556</strain>
    </source>
</reference>
<keyword evidence="3" id="KW-1185">Reference proteome</keyword>
<sequence>MYGWLIGALAVAWGVLVAVLDRPGILTGRRADRLCTALLIASGAATLAGALGRLW</sequence>
<protein>
    <submittedName>
        <fullName evidence="2">Uncharacterized protein</fullName>
    </submittedName>
</protein>
<accession>A0A919JWG6</accession>
<keyword evidence="1" id="KW-0472">Membrane</keyword>
<comment type="caution">
    <text evidence="2">The sequence shown here is derived from an EMBL/GenBank/DDBJ whole genome shotgun (WGS) entry which is preliminary data.</text>
</comment>